<dbReference type="InterPro" id="IPR005025">
    <property type="entry name" value="FMN_Rdtase-like_dom"/>
</dbReference>
<dbReference type="PANTHER" id="PTHR30543">
    <property type="entry name" value="CHROMATE REDUCTASE"/>
    <property type="match status" value="1"/>
</dbReference>
<organism evidence="4 5">
    <name type="scientific">Dyella jejuensis</name>
    <dbReference type="NCBI Taxonomy" id="1432009"/>
    <lineage>
        <taxon>Bacteria</taxon>
        <taxon>Pseudomonadati</taxon>
        <taxon>Pseudomonadota</taxon>
        <taxon>Gammaproteobacteria</taxon>
        <taxon>Lysobacterales</taxon>
        <taxon>Rhodanobacteraceae</taxon>
        <taxon>Dyella</taxon>
    </lineage>
</organism>
<dbReference type="Proteomes" id="UP001620461">
    <property type="component" value="Unassembled WGS sequence"/>
</dbReference>
<keyword evidence="5" id="KW-1185">Reference proteome</keyword>
<dbReference type="EMBL" id="JADIKJ010000018">
    <property type="protein sequence ID" value="MFK2901852.1"/>
    <property type="molecule type" value="Genomic_DNA"/>
</dbReference>
<dbReference type="Gene3D" id="3.40.50.360">
    <property type="match status" value="1"/>
</dbReference>
<keyword evidence="2" id="KW-0285">Flavoprotein</keyword>
<evidence type="ECO:0000256" key="2">
    <source>
        <dbReference type="ARBA" id="ARBA00022643"/>
    </source>
</evidence>
<evidence type="ECO:0000313" key="4">
    <source>
        <dbReference type="EMBL" id="MFK2901852.1"/>
    </source>
</evidence>
<name>A0ABW8JPU5_9GAMM</name>
<reference evidence="4 5" key="1">
    <citation type="submission" date="2020-10" db="EMBL/GenBank/DDBJ databases">
        <title>Phylogeny of dyella-like bacteria.</title>
        <authorList>
            <person name="Fu J."/>
        </authorList>
    </citation>
    <scope>NUCLEOTIDE SEQUENCE [LARGE SCALE GENOMIC DNA]</scope>
    <source>
        <strain evidence="4 5">JP1</strain>
    </source>
</reference>
<accession>A0ABW8JPU5</accession>
<proteinExistence type="predicted"/>
<sequence length="205" mass="22011">MIHANTPAKHPIESSHRTRPVVLLIMGSQRSGRVCPQIAQWIAQIGEACTDLAFEVVDLADWPLPVDDEPELPHRGSYRQPHTQAWSEKISAAAAVAFVSPQYNWGYPAPLKNAIDHLYGEWRGKPAAIITYGGHGGGKCAEQLRQVAAGLKMGMVATSPALTLSEDVIRHGAALDPETEFASSADSVKQAMAELVTQIASLSPA</sequence>
<evidence type="ECO:0000256" key="1">
    <source>
        <dbReference type="ARBA" id="ARBA00001917"/>
    </source>
</evidence>
<dbReference type="InterPro" id="IPR050712">
    <property type="entry name" value="NAD(P)H-dep_reductase"/>
</dbReference>
<protein>
    <submittedName>
        <fullName evidence="4">NAD(P)H-dependent oxidoreductase</fullName>
    </submittedName>
</protein>
<dbReference type="SUPFAM" id="SSF52218">
    <property type="entry name" value="Flavoproteins"/>
    <property type="match status" value="1"/>
</dbReference>
<dbReference type="InterPro" id="IPR029039">
    <property type="entry name" value="Flavoprotein-like_sf"/>
</dbReference>
<evidence type="ECO:0000313" key="5">
    <source>
        <dbReference type="Proteomes" id="UP001620461"/>
    </source>
</evidence>
<gene>
    <name evidence="4" type="ORF">ISP15_16050</name>
</gene>
<comment type="caution">
    <text evidence="4">The sequence shown here is derived from an EMBL/GenBank/DDBJ whole genome shotgun (WGS) entry which is preliminary data.</text>
</comment>
<dbReference type="PANTHER" id="PTHR30543:SF21">
    <property type="entry name" value="NAD(P)H-DEPENDENT FMN REDUCTASE LOT6"/>
    <property type="match status" value="1"/>
</dbReference>
<evidence type="ECO:0000259" key="3">
    <source>
        <dbReference type="Pfam" id="PF03358"/>
    </source>
</evidence>
<feature type="domain" description="NADPH-dependent FMN reductase-like" evidence="3">
    <location>
        <begin position="22"/>
        <end position="158"/>
    </location>
</feature>
<comment type="cofactor">
    <cofactor evidence="1">
        <name>FMN</name>
        <dbReference type="ChEBI" id="CHEBI:58210"/>
    </cofactor>
</comment>
<keyword evidence="2" id="KW-0288">FMN</keyword>
<dbReference type="Pfam" id="PF03358">
    <property type="entry name" value="FMN_red"/>
    <property type="match status" value="1"/>
</dbReference>